<dbReference type="InterPro" id="IPR050925">
    <property type="entry name" value="Rhomboid_protease_S54"/>
</dbReference>
<evidence type="ECO:0000256" key="6">
    <source>
        <dbReference type="ARBA" id="ARBA00023136"/>
    </source>
</evidence>
<name>E7C5X6_9BACT</name>
<dbReference type="Gene3D" id="1.20.1540.10">
    <property type="entry name" value="Rhomboid-like"/>
    <property type="match status" value="1"/>
</dbReference>
<evidence type="ECO:0000259" key="8">
    <source>
        <dbReference type="Pfam" id="PF01694"/>
    </source>
</evidence>
<accession>E7C5X6</accession>
<evidence type="ECO:0000313" key="9">
    <source>
        <dbReference type="EMBL" id="ADI22850.1"/>
    </source>
</evidence>
<sequence length="232" mass="24991">MRKVGLRLDFPHLIVVVCAGIYVLALLSDPAAILQPRGMLGILAPSFQASLMFGMTGGGLVYQYGHWWTLITAIYLHGGLLHIFFNMMWVRQLGPLVEELFGPFRLFTIFTVAGIAGFWLSATMGHNATLGASGSIFGLLATAIVYGRRSGSSLFTRQFLQWAGILFVFGLVFPGIDNWAHLGGFVGGYGVASIFVRFTGREGLGAYISAGACLIATAIAFILQLTYVLGTL</sequence>
<keyword evidence="6 7" id="KW-0472">Membrane</keyword>
<dbReference type="AlphaFoldDB" id="E7C5X6"/>
<feature type="transmembrane region" description="Helical" evidence="7">
    <location>
        <begin position="128"/>
        <end position="147"/>
    </location>
</feature>
<dbReference type="InterPro" id="IPR022764">
    <property type="entry name" value="Peptidase_S54_rhomboid_dom"/>
</dbReference>
<evidence type="ECO:0000256" key="3">
    <source>
        <dbReference type="ARBA" id="ARBA00022692"/>
    </source>
</evidence>
<feature type="transmembrane region" description="Helical" evidence="7">
    <location>
        <begin position="12"/>
        <end position="28"/>
    </location>
</feature>
<feature type="transmembrane region" description="Helical" evidence="7">
    <location>
        <begin position="159"/>
        <end position="176"/>
    </location>
</feature>
<keyword evidence="3 7" id="KW-0812">Transmembrane</keyword>
<keyword evidence="4" id="KW-0378">Hydrolase</keyword>
<dbReference type="PANTHER" id="PTHR43731:SF14">
    <property type="entry name" value="PRESENILIN-ASSOCIATED RHOMBOID-LIKE PROTEIN, MITOCHONDRIAL"/>
    <property type="match status" value="1"/>
</dbReference>
<comment type="similarity">
    <text evidence="2">Belongs to the peptidase S54 family.</text>
</comment>
<feature type="transmembrane region" description="Helical" evidence="7">
    <location>
        <begin position="40"/>
        <end position="61"/>
    </location>
</feature>
<comment type="subcellular location">
    <subcellularLocation>
        <location evidence="1">Membrane</location>
        <topology evidence="1">Multi-pass membrane protein</topology>
    </subcellularLocation>
</comment>
<dbReference type="SUPFAM" id="SSF144091">
    <property type="entry name" value="Rhomboid-like"/>
    <property type="match status" value="1"/>
</dbReference>
<reference evidence="9" key="1">
    <citation type="submission" date="2010-01" db="EMBL/GenBank/DDBJ databases">
        <title>Genome fragments of uncultured bacteria from the North Pacific subtropical Gyre.</title>
        <authorList>
            <person name="Pham V.D."/>
            <person name="Delong E.F."/>
        </authorList>
    </citation>
    <scope>NUCLEOTIDE SEQUENCE</scope>
</reference>
<dbReference type="Pfam" id="PF01694">
    <property type="entry name" value="Rhomboid"/>
    <property type="match status" value="1"/>
</dbReference>
<feature type="transmembrane region" description="Helical" evidence="7">
    <location>
        <begin position="102"/>
        <end position="122"/>
    </location>
</feature>
<feature type="transmembrane region" description="Helical" evidence="7">
    <location>
        <begin position="207"/>
        <end position="229"/>
    </location>
</feature>
<protein>
    <submittedName>
        <fullName evidence="9">Uncharacterized membrane protein (Homolog of Drosophila rhomboid)</fullName>
    </submittedName>
</protein>
<feature type="domain" description="Peptidase S54 rhomboid" evidence="8">
    <location>
        <begin position="65"/>
        <end position="197"/>
    </location>
</feature>
<feature type="transmembrane region" description="Helical" evidence="7">
    <location>
        <begin position="67"/>
        <end position="90"/>
    </location>
</feature>
<evidence type="ECO:0000256" key="4">
    <source>
        <dbReference type="ARBA" id="ARBA00022801"/>
    </source>
</evidence>
<dbReference type="PANTHER" id="PTHR43731">
    <property type="entry name" value="RHOMBOID PROTEASE"/>
    <property type="match status" value="1"/>
</dbReference>
<organism evidence="9">
    <name type="scientific">uncultured nuHF2 cluster bacterium HF0500_31B05</name>
    <dbReference type="NCBI Taxonomy" id="723589"/>
    <lineage>
        <taxon>Bacteria</taxon>
        <taxon>environmental samples</taxon>
    </lineage>
</organism>
<dbReference type="GO" id="GO:0016020">
    <property type="term" value="C:membrane"/>
    <property type="evidence" value="ECO:0007669"/>
    <property type="project" value="UniProtKB-SubCell"/>
</dbReference>
<evidence type="ECO:0000256" key="2">
    <source>
        <dbReference type="ARBA" id="ARBA00009045"/>
    </source>
</evidence>
<dbReference type="GO" id="GO:0004252">
    <property type="term" value="F:serine-type endopeptidase activity"/>
    <property type="evidence" value="ECO:0007669"/>
    <property type="project" value="InterPro"/>
</dbReference>
<evidence type="ECO:0000256" key="1">
    <source>
        <dbReference type="ARBA" id="ARBA00004141"/>
    </source>
</evidence>
<proteinExistence type="inferred from homology"/>
<dbReference type="EMBL" id="GU567998">
    <property type="protein sequence ID" value="ADI22850.1"/>
    <property type="molecule type" value="Genomic_DNA"/>
</dbReference>
<evidence type="ECO:0000256" key="5">
    <source>
        <dbReference type="ARBA" id="ARBA00022989"/>
    </source>
</evidence>
<evidence type="ECO:0000256" key="7">
    <source>
        <dbReference type="SAM" id="Phobius"/>
    </source>
</evidence>
<dbReference type="InterPro" id="IPR035952">
    <property type="entry name" value="Rhomboid-like_sf"/>
</dbReference>
<keyword evidence="5 7" id="KW-1133">Transmembrane helix</keyword>
<feature type="transmembrane region" description="Helical" evidence="7">
    <location>
        <begin position="182"/>
        <end position="200"/>
    </location>
</feature>